<dbReference type="PANTHER" id="PTHR47062:SF1">
    <property type="entry name" value="SMALL HEAT SHOCK PROTEIN IBPA"/>
    <property type="match status" value="1"/>
</dbReference>
<reference evidence="5 6" key="1">
    <citation type="submission" date="2018-06" db="EMBL/GenBank/DDBJ databases">
        <title>Genomic Encyclopedia of Archaeal and Bacterial Type Strains, Phase II (KMG-II): from individual species to whole genera.</title>
        <authorList>
            <person name="Goeker M."/>
        </authorList>
    </citation>
    <scope>NUCLEOTIDE SEQUENCE [LARGE SCALE GENOMIC DNA]</scope>
    <source>
        <strain evidence="5 6">DSM 22009</strain>
    </source>
</reference>
<dbReference type="PROSITE" id="PS01031">
    <property type="entry name" value="SHSP"/>
    <property type="match status" value="1"/>
</dbReference>
<dbReference type="CDD" id="cd06470">
    <property type="entry name" value="ACD_IbpA-B_like"/>
    <property type="match status" value="1"/>
</dbReference>
<dbReference type="EMBL" id="QKZL01000021">
    <property type="protein sequence ID" value="PZX12917.1"/>
    <property type="molecule type" value="Genomic_DNA"/>
</dbReference>
<evidence type="ECO:0000256" key="2">
    <source>
        <dbReference type="PROSITE-ProRule" id="PRU00285"/>
    </source>
</evidence>
<comment type="similarity">
    <text evidence="2 3">Belongs to the small heat shock protein (HSP20) family.</text>
</comment>
<dbReference type="Gene3D" id="2.60.40.790">
    <property type="match status" value="1"/>
</dbReference>
<gene>
    <name evidence="5" type="ORF">LX81_03468</name>
</gene>
<accession>A0A2W7N3I4</accession>
<keyword evidence="1" id="KW-0346">Stress response</keyword>
<sequence>MTKIGLGGHPFLLGFEQLEQLVERTARSDSGNYPPFNIEQVDERSYRISLAVAGFAREDLSITIEDRQLRVRGRLPDPSSDRTFFHRGIASRQFQRSFVLAHGVEVEGAFMKDGLLHIDLLRAPIEQVVKTIEISRPRGGDDNDREKS</sequence>
<name>A0A2W7N3I4_9RHOB</name>
<dbReference type="Pfam" id="PF00011">
    <property type="entry name" value="HSP20"/>
    <property type="match status" value="1"/>
</dbReference>
<dbReference type="InterPro" id="IPR008978">
    <property type="entry name" value="HSP20-like_chaperone"/>
</dbReference>
<evidence type="ECO:0000256" key="3">
    <source>
        <dbReference type="RuleBase" id="RU003616"/>
    </source>
</evidence>
<evidence type="ECO:0000259" key="4">
    <source>
        <dbReference type="PROSITE" id="PS01031"/>
    </source>
</evidence>
<feature type="domain" description="SHSP" evidence="4">
    <location>
        <begin position="27"/>
        <end position="137"/>
    </location>
</feature>
<dbReference type="InterPro" id="IPR037913">
    <property type="entry name" value="ACD_IbpA/B"/>
</dbReference>
<evidence type="ECO:0000313" key="6">
    <source>
        <dbReference type="Proteomes" id="UP000248916"/>
    </source>
</evidence>
<evidence type="ECO:0000313" key="5">
    <source>
        <dbReference type="EMBL" id="PZX12917.1"/>
    </source>
</evidence>
<dbReference type="AlphaFoldDB" id="A0A2W7N3I4"/>
<keyword evidence="6" id="KW-1185">Reference proteome</keyword>
<proteinExistence type="inferred from homology"/>
<dbReference type="SUPFAM" id="SSF49764">
    <property type="entry name" value="HSP20-like chaperones"/>
    <property type="match status" value="1"/>
</dbReference>
<dbReference type="Proteomes" id="UP000248916">
    <property type="component" value="Unassembled WGS sequence"/>
</dbReference>
<dbReference type="OrthoDB" id="9810618at2"/>
<dbReference type="InterPro" id="IPR002068">
    <property type="entry name" value="A-crystallin/Hsp20_dom"/>
</dbReference>
<evidence type="ECO:0000256" key="1">
    <source>
        <dbReference type="ARBA" id="ARBA00023016"/>
    </source>
</evidence>
<organism evidence="5 6">
    <name type="scientific">Palleronia aestuarii</name>
    <dbReference type="NCBI Taxonomy" id="568105"/>
    <lineage>
        <taxon>Bacteria</taxon>
        <taxon>Pseudomonadati</taxon>
        <taxon>Pseudomonadota</taxon>
        <taxon>Alphaproteobacteria</taxon>
        <taxon>Rhodobacterales</taxon>
        <taxon>Roseobacteraceae</taxon>
        <taxon>Palleronia</taxon>
    </lineage>
</organism>
<comment type="caution">
    <text evidence="5">The sequence shown here is derived from an EMBL/GenBank/DDBJ whole genome shotgun (WGS) entry which is preliminary data.</text>
</comment>
<dbReference type="PANTHER" id="PTHR47062">
    <property type="match status" value="1"/>
</dbReference>
<protein>
    <submittedName>
        <fullName evidence="5">HSP20 family molecular chaperone IbpA</fullName>
    </submittedName>
</protein>
<dbReference type="RefSeq" id="WP_111538531.1">
    <property type="nucleotide sequence ID" value="NZ_QKZL01000021.1"/>
</dbReference>